<evidence type="ECO:0000256" key="1">
    <source>
        <dbReference type="SAM" id="SignalP"/>
    </source>
</evidence>
<dbReference type="AlphaFoldDB" id="A0A1B0A6H4"/>
<feature type="signal peptide" evidence="1">
    <location>
        <begin position="1"/>
        <end position="24"/>
    </location>
</feature>
<keyword evidence="1" id="KW-0732">Signal</keyword>
<accession>A0A1B0A6H4</accession>
<dbReference type="VEuPathDB" id="VectorBase:GPAI035845"/>
<name>A0A1B0A6H4_GLOPL</name>
<sequence>MVTKMFYNFMIMLFISVFWSSSEASVIQNDGVMVAPSASTYNAHTIEHAIGYPLLLQATRTSTTLFALPKHTTPSLIPVSPPTPPYNQIISLTTASIGNIISGENSPKSMTAPSSSFNRPPGIGFLALTYAAPAFGSFLYNF</sequence>
<feature type="chain" id="PRO_5008403527" evidence="1">
    <location>
        <begin position="25"/>
        <end position="142"/>
    </location>
</feature>
<reference evidence="3" key="1">
    <citation type="submission" date="2014-03" db="EMBL/GenBank/DDBJ databases">
        <authorList>
            <person name="Aksoy S."/>
            <person name="Warren W."/>
            <person name="Wilson R.K."/>
        </authorList>
    </citation>
    <scope>NUCLEOTIDE SEQUENCE [LARGE SCALE GENOMIC DNA]</scope>
    <source>
        <strain evidence="3">IAEA</strain>
    </source>
</reference>
<keyword evidence="3" id="KW-1185">Reference proteome</keyword>
<proteinExistence type="predicted"/>
<evidence type="ECO:0000313" key="2">
    <source>
        <dbReference type="EnsemblMetazoa" id="GPAI035845-PA"/>
    </source>
</evidence>
<reference evidence="2" key="2">
    <citation type="submission" date="2020-05" db="UniProtKB">
        <authorList>
            <consortium name="EnsemblMetazoa"/>
        </authorList>
    </citation>
    <scope>IDENTIFICATION</scope>
    <source>
        <strain evidence="2">IAEA</strain>
    </source>
</reference>
<protein>
    <submittedName>
        <fullName evidence="2">Uncharacterized protein</fullName>
    </submittedName>
</protein>
<organism evidence="2 3">
    <name type="scientific">Glossina pallidipes</name>
    <name type="common">Tsetse fly</name>
    <dbReference type="NCBI Taxonomy" id="7398"/>
    <lineage>
        <taxon>Eukaryota</taxon>
        <taxon>Metazoa</taxon>
        <taxon>Ecdysozoa</taxon>
        <taxon>Arthropoda</taxon>
        <taxon>Hexapoda</taxon>
        <taxon>Insecta</taxon>
        <taxon>Pterygota</taxon>
        <taxon>Neoptera</taxon>
        <taxon>Endopterygota</taxon>
        <taxon>Diptera</taxon>
        <taxon>Brachycera</taxon>
        <taxon>Muscomorpha</taxon>
        <taxon>Hippoboscoidea</taxon>
        <taxon>Glossinidae</taxon>
        <taxon>Glossina</taxon>
    </lineage>
</organism>
<dbReference type="EnsemblMetazoa" id="GPAI035845-RA">
    <property type="protein sequence ID" value="GPAI035845-PA"/>
    <property type="gene ID" value="GPAI035845"/>
</dbReference>
<dbReference type="Proteomes" id="UP000092445">
    <property type="component" value="Unassembled WGS sequence"/>
</dbReference>
<evidence type="ECO:0000313" key="3">
    <source>
        <dbReference type="Proteomes" id="UP000092445"/>
    </source>
</evidence>